<dbReference type="RefSeq" id="WP_208846446.1">
    <property type="nucleotide sequence ID" value="NZ_JAGGDJ010000002.1"/>
</dbReference>
<keyword evidence="1" id="KW-1133">Transmembrane helix</keyword>
<evidence type="ECO:0000313" key="2">
    <source>
        <dbReference type="EMBL" id="MBO7743412.1"/>
    </source>
</evidence>
<proteinExistence type="predicted"/>
<name>A0ABS3W537_9BACL</name>
<feature type="transmembrane region" description="Helical" evidence="1">
    <location>
        <begin position="100"/>
        <end position="119"/>
    </location>
</feature>
<keyword evidence="1" id="KW-0812">Transmembrane</keyword>
<gene>
    <name evidence="2" type="ORF">I8J29_04345</name>
</gene>
<reference evidence="2 3" key="1">
    <citation type="submission" date="2021-03" db="EMBL/GenBank/DDBJ databases">
        <title>Paenibacillus artemisicola MWE-103 whole genome sequence.</title>
        <authorList>
            <person name="Ham Y.J."/>
        </authorList>
    </citation>
    <scope>NUCLEOTIDE SEQUENCE [LARGE SCALE GENOMIC DNA]</scope>
    <source>
        <strain evidence="2 3">MWE-103</strain>
    </source>
</reference>
<keyword evidence="3" id="KW-1185">Reference proteome</keyword>
<dbReference type="Proteomes" id="UP000670947">
    <property type="component" value="Unassembled WGS sequence"/>
</dbReference>
<evidence type="ECO:0000256" key="1">
    <source>
        <dbReference type="SAM" id="Phobius"/>
    </source>
</evidence>
<comment type="caution">
    <text evidence="2">The sequence shown here is derived from an EMBL/GenBank/DDBJ whole genome shotgun (WGS) entry which is preliminary data.</text>
</comment>
<accession>A0ABS3W537</accession>
<protein>
    <submittedName>
        <fullName evidence="2">Uncharacterized protein</fullName>
    </submittedName>
</protein>
<sequence>MSRMRPWVKKALLAAVIVVAVGAGFGTVAHERESDVTKVVRVSQELPGRPAGDVKVEIRGGEGAAVPAPPGVGAAIPVPPIAPMIREGGTHIELGHEHGIGPGLAVGGALLLAGALLFWMSSRGKRASVADGANGLAGIPSASDFLDQWELQQNQTKESK</sequence>
<organism evidence="2 3">
    <name type="scientific">Paenibacillus artemisiicola</name>
    <dbReference type="NCBI Taxonomy" id="1172618"/>
    <lineage>
        <taxon>Bacteria</taxon>
        <taxon>Bacillati</taxon>
        <taxon>Bacillota</taxon>
        <taxon>Bacilli</taxon>
        <taxon>Bacillales</taxon>
        <taxon>Paenibacillaceae</taxon>
        <taxon>Paenibacillus</taxon>
    </lineage>
</organism>
<evidence type="ECO:0000313" key="3">
    <source>
        <dbReference type="Proteomes" id="UP000670947"/>
    </source>
</evidence>
<dbReference type="EMBL" id="JAGGDJ010000002">
    <property type="protein sequence ID" value="MBO7743412.1"/>
    <property type="molecule type" value="Genomic_DNA"/>
</dbReference>
<keyword evidence="1" id="KW-0472">Membrane</keyword>